<dbReference type="Pfam" id="PF00015">
    <property type="entry name" value="MCPsignal"/>
    <property type="match status" value="1"/>
</dbReference>
<dbReference type="PANTHER" id="PTHR32089:SF112">
    <property type="entry name" value="LYSOZYME-LIKE PROTEIN-RELATED"/>
    <property type="match status" value="1"/>
</dbReference>
<dbReference type="InterPro" id="IPR004089">
    <property type="entry name" value="MCPsignal_dom"/>
</dbReference>
<feature type="region of interest" description="Disordered" evidence="3">
    <location>
        <begin position="1"/>
        <end position="27"/>
    </location>
</feature>
<reference evidence="6" key="1">
    <citation type="journal article" date="2019" name="Int. J. Syst. Evol. Microbiol.">
        <title>The Global Catalogue of Microorganisms (GCM) 10K type strain sequencing project: providing services to taxonomists for standard genome sequencing and annotation.</title>
        <authorList>
            <consortium name="The Broad Institute Genomics Platform"/>
            <consortium name="The Broad Institute Genome Sequencing Center for Infectious Disease"/>
            <person name="Wu L."/>
            <person name="Ma J."/>
        </authorList>
    </citation>
    <scope>NUCLEOTIDE SEQUENCE [LARGE SCALE GENOMIC DNA]</scope>
    <source>
        <strain evidence="6">KCTC 42501</strain>
    </source>
</reference>
<dbReference type="PROSITE" id="PS50111">
    <property type="entry name" value="CHEMOTAXIS_TRANSDUC_2"/>
    <property type="match status" value="1"/>
</dbReference>
<proteinExistence type="predicted"/>
<comment type="caution">
    <text evidence="5">The sequence shown here is derived from an EMBL/GenBank/DDBJ whole genome shotgun (WGS) entry which is preliminary data.</text>
</comment>
<evidence type="ECO:0000256" key="1">
    <source>
        <dbReference type="ARBA" id="ARBA00023224"/>
    </source>
</evidence>
<accession>A0ABV7WA79</accession>
<dbReference type="Gene3D" id="1.10.287.950">
    <property type="entry name" value="Methyl-accepting chemotaxis protein"/>
    <property type="match status" value="1"/>
</dbReference>
<evidence type="ECO:0000259" key="4">
    <source>
        <dbReference type="PROSITE" id="PS50111"/>
    </source>
</evidence>
<evidence type="ECO:0000256" key="2">
    <source>
        <dbReference type="PROSITE-ProRule" id="PRU00284"/>
    </source>
</evidence>
<dbReference type="RefSeq" id="WP_382179962.1">
    <property type="nucleotide sequence ID" value="NZ_JBHRXX010000011.1"/>
</dbReference>
<feature type="domain" description="Methyl-accepting transducer" evidence="4">
    <location>
        <begin position="107"/>
        <end position="258"/>
    </location>
</feature>
<dbReference type="SUPFAM" id="SSF58104">
    <property type="entry name" value="Methyl-accepting chemotaxis protein (MCP) signaling domain"/>
    <property type="match status" value="1"/>
</dbReference>
<dbReference type="Pfam" id="PF00497">
    <property type="entry name" value="SBP_bac_3"/>
    <property type="match status" value="1"/>
</dbReference>
<dbReference type="PANTHER" id="PTHR32089">
    <property type="entry name" value="METHYL-ACCEPTING CHEMOTAXIS PROTEIN MCPB"/>
    <property type="match status" value="1"/>
</dbReference>
<dbReference type="Proteomes" id="UP001595729">
    <property type="component" value="Unassembled WGS sequence"/>
</dbReference>
<organism evidence="5 6">
    <name type="scientific">Hydrogenophaga luteola</name>
    <dbReference type="NCBI Taxonomy" id="1591122"/>
    <lineage>
        <taxon>Bacteria</taxon>
        <taxon>Pseudomonadati</taxon>
        <taxon>Pseudomonadota</taxon>
        <taxon>Betaproteobacteria</taxon>
        <taxon>Burkholderiales</taxon>
        <taxon>Comamonadaceae</taxon>
        <taxon>Hydrogenophaga</taxon>
    </lineage>
</organism>
<dbReference type="InterPro" id="IPR001638">
    <property type="entry name" value="Solute-binding_3/MltF_N"/>
</dbReference>
<gene>
    <name evidence="5" type="ORF">ACFOPI_24100</name>
</gene>
<protein>
    <submittedName>
        <fullName evidence="5">Methyl-accepting chemotaxis protein</fullName>
    </submittedName>
</protein>
<evidence type="ECO:0000313" key="5">
    <source>
        <dbReference type="EMBL" id="MFC3686696.1"/>
    </source>
</evidence>
<dbReference type="SMART" id="SM00062">
    <property type="entry name" value="PBPb"/>
    <property type="match status" value="1"/>
</dbReference>
<sequence>MDWFRRDRAAGQRASAPDGGSEHQAQEADAMLRGALQVPAQLEQAAQRCLHSMHIAILEVSSRAGAFDQTLGGSLERMRGSKALVDDVQRTLVDETHGVAGRLQRGSAEASQALKTTDRAVQEVLDAISRIAREINLLALNAAIEAARAGDAGRGFAVVANEIRRLAVDALACARQATEKMDLSTVQQSFHKVSADSETQLAQLSGRIGESLATMNGLLDGIAADFDELRSANRVIAETVPELARRAHTAQQRVSDSTAFLGALQAPLRQDLAGRPSALADVLRRHHLPLRDDDDLLEAVLRRGHLRVAVDPSFVGLSFRLKPGAPLQGMDIAYATAFAQSLGVGIEFVEQNWDQCLGLPHHGRSFDEAPVDVVWSALPPMEEVRGLAYSRPYTQHPMVLARRRGDARVSGLADLGGKVLGCGYDLGAMQALEAAGVRWEANRHQPGGRITLGNLVSYPDPKLIYDALVQGKVDAFFAERPIFHWAATHPGSPWSTRIEVVPNGLIQDALVYVAGVKDAPGSATLLARINEFIEQFEATETRAAIERLWQGAGAQ</sequence>
<dbReference type="SUPFAM" id="SSF53850">
    <property type="entry name" value="Periplasmic binding protein-like II"/>
    <property type="match status" value="1"/>
</dbReference>
<evidence type="ECO:0000313" key="6">
    <source>
        <dbReference type="Proteomes" id="UP001595729"/>
    </source>
</evidence>
<feature type="compositionally biased region" description="Basic and acidic residues" evidence="3">
    <location>
        <begin position="1"/>
        <end position="10"/>
    </location>
</feature>
<keyword evidence="6" id="KW-1185">Reference proteome</keyword>
<keyword evidence="1 2" id="KW-0807">Transducer</keyword>
<dbReference type="Gene3D" id="3.40.190.10">
    <property type="entry name" value="Periplasmic binding protein-like II"/>
    <property type="match status" value="2"/>
</dbReference>
<dbReference type="SMART" id="SM00283">
    <property type="entry name" value="MA"/>
    <property type="match status" value="1"/>
</dbReference>
<dbReference type="EMBL" id="JBHRXX010000011">
    <property type="protein sequence ID" value="MFC3686696.1"/>
    <property type="molecule type" value="Genomic_DNA"/>
</dbReference>
<name>A0ABV7WA79_9BURK</name>
<evidence type="ECO:0000256" key="3">
    <source>
        <dbReference type="SAM" id="MobiDB-lite"/>
    </source>
</evidence>